<accession>A0ABP8ZW20</accession>
<dbReference type="InterPro" id="IPR016181">
    <property type="entry name" value="Acyl_CoA_acyltransferase"/>
</dbReference>
<feature type="domain" description="N-acetyltransferase" evidence="1">
    <location>
        <begin position="14"/>
        <end position="180"/>
    </location>
</feature>
<dbReference type="PANTHER" id="PTHR43610">
    <property type="entry name" value="BLL6696 PROTEIN"/>
    <property type="match status" value="1"/>
</dbReference>
<dbReference type="InterPro" id="IPR000182">
    <property type="entry name" value="GNAT_dom"/>
</dbReference>
<dbReference type="Proteomes" id="UP001501645">
    <property type="component" value="Unassembled WGS sequence"/>
</dbReference>
<dbReference type="Gene3D" id="3.40.630.30">
    <property type="match status" value="1"/>
</dbReference>
<dbReference type="SUPFAM" id="SSF55729">
    <property type="entry name" value="Acyl-CoA N-acyltransferases (Nat)"/>
    <property type="match status" value="1"/>
</dbReference>
<reference evidence="3" key="1">
    <citation type="journal article" date="2019" name="Int. J. Syst. Evol. Microbiol.">
        <title>The Global Catalogue of Microorganisms (GCM) 10K type strain sequencing project: providing services to taxonomists for standard genome sequencing and annotation.</title>
        <authorList>
            <consortium name="The Broad Institute Genomics Platform"/>
            <consortium name="The Broad Institute Genome Sequencing Center for Infectious Disease"/>
            <person name="Wu L."/>
            <person name="Ma J."/>
        </authorList>
    </citation>
    <scope>NUCLEOTIDE SEQUENCE [LARGE SCALE GENOMIC DNA]</scope>
    <source>
        <strain evidence="3">JCM 18537</strain>
    </source>
</reference>
<dbReference type="PROSITE" id="PS51186">
    <property type="entry name" value="GNAT"/>
    <property type="match status" value="1"/>
</dbReference>
<dbReference type="RefSeq" id="WP_345436290.1">
    <property type="nucleotide sequence ID" value="NZ_BAABKO010000001.1"/>
</dbReference>
<evidence type="ECO:0000313" key="2">
    <source>
        <dbReference type="EMBL" id="GAA4767439.1"/>
    </source>
</evidence>
<dbReference type="EMBL" id="BAABKO010000001">
    <property type="protein sequence ID" value="GAA4767439.1"/>
    <property type="molecule type" value="Genomic_DNA"/>
</dbReference>
<dbReference type="PANTHER" id="PTHR43610:SF1">
    <property type="entry name" value="N-ACETYLTRANSFERASE DOMAIN-CONTAINING PROTEIN"/>
    <property type="match status" value="1"/>
</dbReference>
<name>A0ABP8ZW20_9MICO</name>
<evidence type="ECO:0000313" key="3">
    <source>
        <dbReference type="Proteomes" id="UP001501645"/>
    </source>
</evidence>
<sequence>MDFAATPVLENDVVRLEPLAAHHRDDLVAALSADEAARTWYTSVPTAEGMAGEIERRLAEQAAGRMAPWVVVDRRAGRAVGMTTYCDIDQGNRRLEIGYTWLGASAQGTGVNPAAKLLLLERAFDVLDCIRVQFCTHWHNQQSRAAITRLGARQDGVLRSHRIMPDGHVRDTVVFSILAHEWPPVRIGLEARLARHRA</sequence>
<comment type="caution">
    <text evidence="2">The sequence shown here is derived from an EMBL/GenBank/DDBJ whole genome shotgun (WGS) entry which is preliminary data.</text>
</comment>
<protein>
    <submittedName>
        <fullName evidence="2">GNAT family protein</fullName>
    </submittedName>
</protein>
<keyword evidence="3" id="KW-1185">Reference proteome</keyword>
<evidence type="ECO:0000259" key="1">
    <source>
        <dbReference type="PROSITE" id="PS51186"/>
    </source>
</evidence>
<organism evidence="2 3">
    <name type="scientific">Microbacterium gilvum</name>
    <dbReference type="NCBI Taxonomy" id="1336204"/>
    <lineage>
        <taxon>Bacteria</taxon>
        <taxon>Bacillati</taxon>
        <taxon>Actinomycetota</taxon>
        <taxon>Actinomycetes</taxon>
        <taxon>Micrococcales</taxon>
        <taxon>Microbacteriaceae</taxon>
        <taxon>Microbacterium</taxon>
    </lineage>
</organism>
<dbReference type="Pfam" id="PF13302">
    <property type="entry name" value="Acetyltransf_3"/>
    <property type="match status" value="1"/>
</dbReference>
<gene>
    <name evidence="2" type="ORF">GCM10023351_08560</name>
</gene>
<proteinExistence type="predicted"/>